<dbReference type="SUPFAM" id="SSF49842">
    <property type="entry name" value="TNF-like"/>
    <property type="match status" value="1"/>
</dbReference>
<proteinExistence type="predicted"/>
<name>A0A4V3CRM0_9FLAO</name>
<protein>
    <recommendedName>
        <fullName evidence="4">C1q domain-containing protein</fullName>
    </recommendedName>
</protein>
<keyword evidence="1" id="KW-0732">Signal</keyword>
<gene>
    <name evidence="2" type="ORF">BC748_2850</name>
</gene>
<evidence type="ECO:0000313" key="3">
    <source>
        <dbReference type="Proteomes" id="UP000295260"/>
    </source>
</evidence>
<dbReference type="EMBL" id="SNXR01000019">
    <property type="protein sequence ID" value="TDP57332.1"/>
    <property type="molecule type" value="Genomic_DNA"/>
</dbReference>
<sequence length="612" mass="65548">MKLKICYLLLLFIFTSKTIAQVGIATTDPKAQLDIRSSNQSTPTNTDGILIPKVDAFPTINPTVNQDGMLIYLRVAASFSSVLRQPGFYYWQNSSSSWIGFQSNTTSDWSLTGNSGTNPSTNFLGTTDNINIVFKRNNRRAAFIGDGTFDLTTFNYNNGNTSFGDNSLVNPTVNFSAQTGVRNSAFGTNALPKLTSGRRNVALGDSSLYENTTGSENTAVGVGALYSNTISSGNTAIGRNALTTFNGTSTANIGNTAIGFASLRKTTTGIRNSSIGYNSMLENLTGENNVAIGFESLKNSVGNGNVGIGYQSGLSETGSNKLYIENSNANANAALIYGEFDNNIVRINGTLQISNPSSSPGYALPNVRGSANQVLRTDGAGATIWTNVSTLETDPEVSSTVNNSVPKWNGTTLVDGIISDNGVNVGIGTTPSVGNKLDVAGNTKTTNFQMTTGANSNYILQSDAVGNASWVQNPINTLSVVRVNISTPQILATSGWQKVTFDSELFDTNNEFNSTTNRFVATKAGYYRINASIHTNDQSNNQLYSVGIRVNGSFYQQTTANHFGKGPVDRNVNCIVNLSINDYVEVFVENWQIGVNIDNFVGKTVFEIEQIK</sequence>
<keyword evidence="3" id="KW-1185">Reference proteome</keyword>
<dbReference type="Gene3D" id="2.60.120.40">
    <property type="match status" value="1"/>
</dbReference>
<accession>A0A4V3CRM0</accession>
<dbReference type="AlphaFoldDB" id="A0A4V3CRM0"/>
<feature type="signal peptide" evidence="1">
    <location>
        <begin position="1"/>
        <end position="20"/>
    </location>
</feature>
<feature type="chain" id="PRO_5020307800" description="C1q domain-containing protein" evidence="1">
    <location>
        <begin position="21"/>
        <end position="612"/>
    </location>
</feature>
<evidence type="ECO:0000313" key="2">
    <source>
        <dbReference type="EMBL" id="TDP57332.1"/>
    </source>
</evidence>
<dbReference type="InterPro" id="IPR008983">
    <property type="entry name" value="Tumour_necrosis_fac-like_dom"/>
</dbReference>
<organism evidence="2 3">
    <name type="scientific">Flavobacterium dankookense</name>
    <dbReference type="NCBI Taxonomy" id="706186"/>
    <lineage>
        <taxon>Bacteria</taxon>
        <taxon>Pseudomonadati</taxon>
        <taxon>Bacteroidota</taxon>
        <taxon>Flavobacteriia</taxon>
        <taxon>Flavobacteriales</taxon>
        <taxon>Flavobacteriaceae</taxon>
        <taxon>Flavobacterium</taxon>
    </lineage>
</organism>
<dbReference type="RefSeq" id="WP_133534035.1">
    <property type="nucleotide sequence ID" value="NZ_SNXR01000019.1"/>
</dbReference>
<dbReference type="OrthoDB" id="1488700at2"/>
<evidence type="ECO:0008006" key="4">
    <source>
        <dbReference type="Google" id="ProtNLM"/>
    </source>
</evidence>
<dbReference type="Proteomes" id="UP000295260">
    <property type="component" value="Unassembled WGS sequence"/>
</dbReference>
<evidence type="ECO:0000256" key="1">
    <source>
        <dbReference type="SAM" id="SignalP"/>
    </source>
</evidence>
<comment type="caution">
    <text evidence="2">The sequence shown here is derived from an EMBL/GenBank/DDBJ whole genome shotgun (WGS) entry which is preliminary data.</text>
</comment>
<reference evidence="2 3" key="1">
    <citation type="submission" date="2019-03" db="EMBL/GenBank/DDBJ databases">
        <title>Genomic Encyclopedia of Archaeal and Bacterial Type Strains, Phase II (KMG-II): from individual species to whole genera.</title>
        <authorList>
            <person name="Goeker M."/>
        </authorList>
    </citation>
    <scope>NUCLEOTIDE SEQUENCE [LARGE SCALE GENOMIC DNA]</scope>
    <source>
        <strain evidence="2 3">DSM 25687</strain>
    </source>
</reference>